<name>H1Z2H5_9EURY</name>
<dbReference type="EMBL" id="CM001436">
    <property type="protein sequence ID" value="EHQ35501.1"/>
    <property type="molecule type" value="Genomic_DNA"/>
</dbReference>
<dbReference type="RefSeq" id="WP_004077254.1">
    <property type="nucleotide sequence ID" value="NZ_CM001436.1"/>
</dbReference>
<protein>
    <submittedName>
        <fullName evidence="2">Uncharacterized protein</fullName>
    </submittedName>
</protein>
<dbReference type="STRING" id="937775.Metlim_1395"/>
<keyword evidence="3" id="KW-1185">Reference proteome</keyword>
<dbReference type="Proteomes" id="UP000005741">
    <property type="component" value="Chromosome"/>
</dbReference>
<organism evidence="2 3">
    <name type="scientific">Methanoplanus limicola DSM 2279</name>
    <dbReference type="NCBI Taxonomy" id="937775"/>
    <lineage>
        <taxon>Archaea</taxon>
        <taxon>Methanobacteriati</taxon>
        <taxon>Methanobacteriota</taxon>
        <taxon>Stenosarchaea group</taxon>
        <taxon>Methanomicrobia</taxon>
        <taxon>Methanomicrobiales</taxon>
        <taxon>Methanomicrobiaceae</taxon>
        <taxon>Methanoplanus</taxon>
    </lineage>
</organism>
<dbReference type="HOGENOM" id="CLU_2712855_0_0_2"/>
<dbReference type="InParanoid" id="H1Z2H5"/>
<evidence type="ECO:0000256" key="1">
    <source>
        <dbReference type="SAM" id="MobiDB-lite"/>
    </source>
</evidence>
<proteinExistence type="predicted"/>
<evidence type="ECO:0000313" key="2">
    <source>
        <dbReference type="EMBL" id="EHQ35501.1"/>
    </source>
</evidence>
<reference evidence="2 3" key="1">
    <citation type="submission" date="2011-10" db="EMBL/GenBank/DDBJ databases">
        <title>The Improved High-Quality Draft genome of Methanoplanus limicola DSM 2279.</title>
        <authorList>
            <consortium name="US DOE Joint Genome Institute (JGI-PGF)"/>
            <person name="Lucas S."/>
            <person name="Copeland A."/>
            <person name="Lapidus A."/>
            <person name="Glavina del Rio T."/>
            <person name="Dalin E."/>
            <person name="Tice H."/>
            <person name="Bruce D."/>
            <person name="Goodwin L."/>
            <person name="Pitluck S."/>
            <person name="Peters L."/>
            <person name="Mikhailova N."/>
            <person name="Lu M."/>
            <person name="Kyrpides N."/>
            <person name="Mavromatis K."/>
            <person name="Ivanova N."/>
            <person name="Markowitz V."/>
            <person name="Cheng J.-F."/>
            <person name="Hugenholtz P."/>
            <person name="Woyke T."/>
            <person name="Wu D."/>
            <person name="Wirth R."/>
            <person name="Brambilla E.-M."/>
            <person name="Klenk H.-P."/>
            <person name="Eisen J.A."/>
        </authorList>
    </citation>
    <scope>NUCLEOTIDE SEQUENCE [LARGE SCALE GENOMIC DNA]</scope>
    <source>
        <strain evidence="2 3">DSM 2279</strain>
    </source>
</reference>
<dbReference type="AlphaFoldDB" id="H1Z2H5"/>
<accession>H1Z2H5</accession>
<feature type="region of interest" description="Disordered" evidence="1">
    <location>
        <begin position="1"/>
        <end position="45"/>
    </location>
</feature>
<feature type="compositionally biased region" description="Basic and acidic residues" evidence="1">
    <location>
        <begin position="28"/>
        <end position="45"/>
    </location>
</feature>
<gene>
    <name evidence="2" type="ORF">Metlim_1395</name>
</gene>
<sequence>MKVPAENKNTAKRHMNPGAGLPLCPGADYKKENEKPGREEKTGVMQRLHRDEAILSQKTDICDNYGRRKTRE</sequence>
<evidence type="ECO:0000313" key="3">
    <source>
        <dbReference type="Proteomes" id="UP000005741"/>
    </source>
</evidence>